<gene>
    <name evidence="3" type="ordered locus">FRAAL2214</name>
</gene>
<feature type="transmembrane region" description="Helical" evidence="2">
    <location>
        <begin position="117"/>
        <end position="137"/>
    </location>
</feature>
<dbReference type="EMBL" id="CT573213">
    <property type="protein sequence ID" value="CAJ60863.1"/>
    <property type="molecule type" value="Genomic_DNA"/>
</dbReference>
<organism evidence="3 4">
    <name type="scientific">Frankia alni (strain DSM 45986 / CECT 9034 / ACN14a)</name>
    <dbReference type="NCBI Taxonomy" id="326424"/>
    <lineage>
        <taxon>Bacteria</taxon>
        <taxon>Bacillati</taxon>
        <taxon>Actinomycetota</taxon>
        <taxon>Actinomycetes</taxon>
        <taxon>Frankiales</taxon>
        <taxon>Frankiaceae</taxon>
        <taxon>Frankia</taxon>
    </lineage>
</organism>
<dbReference type="HOGENOM" id="CLU_092361_0_0_11"/>
<keyword evidence="2" id="KW-0472">Membrane</keyword>
<dbReference type="AlphaFoldDB" id="Q0RNM3"/>
<evidence type="ECO:0000313" key="3">
    <source>
        <dbReference type="EMBL" id="CAJ60863.1"/>
    </source>
</evidence>
<dbReference type="TCDB" id="9.B.148.1.12">
    <property type="family name" value="the bacterial 4 tms putative dmt (b-4dmt) family"/>
</dbReference>
<dbReference type="eggNOG" id="ENOG5033AGQ">
    <property type="taxonomic scope" value="Bacteria"/>
</dbReference>
<proteinExistence type="predicted"/>
<feature type="transmembrane region" description="Helical" evidence="2">
    <location>
        <begin position="170"/>
        <end position="189"/>
    </location>
</feature>
<sequence length="247" mass="24845">MTEHSSEFRGVPTDSPAAEPSPTSPLPARSRWPLSLGLRPDLIAGLICAAAMAVAGFPLGLLWAAVAPHLDVAGALHGNESAFAVQSDIDARFALICAVAGLVGGLLAFWRAREAGLGVPLGLAAGGLGGALIAGWIGHLRRSPDLLHSLPANASPVLVDLVDLRVRAHGLYLVMPVVALGVFAIGLWATSRPRRAPRDERPPAPGPGSAAPGPGGDESGPVGGSSGPQSPGDVTARQVPARGDAGG</sequence>
<feature type="compositionally biased region" description="Gly residues" evidence="1">
    <location>
        <begin position="213"/>
        <end position="226"/>
    </location>
</feature>
<evidence type="ECO:0008006" key="5">
    <source>
        <dbReference type="Google" id="ProtNLM"/>
    </source>
</evidence>
<name>Q0RNM3_FRAAA</name>
<dbReference type="RefSeq" id="WP_011603383.1">
    <property type="nucleotide sequence ID" value="NC_008278.1"/>
</dbReference>
<accession>Q0RNM3</accession>
<keyword evidence="2" id="KW-1133">Transmembrane helix</keyword>
<evidence type="ECO:0000256" key="1">
    <source>
        <dbReference type="SAM" id="MobiDB-lite"/>
    </source>
</evidence>
<feature type="region of interest" description="Disordered" evidence="1">
    <location>
        <begin position="194"/>
        <end position="247"/>
    </location>
</feature>
<evidence type="ECO:0000313" key="4">
    <source>
        <dbReference type="Proteomes" id="UP000000657"/>
    </source>
</evidence>
<protein>
    <recommendedName>
        <fullName evidence="5">DUF2567 domain-containing protein</fullName>
    </recommendedName>
</protein>
<keyword evidence="2" id="KW-0812">Transmembrane</keyword>
<feature type="region of interest" description="Disordered" evidence="1">
    <location>
        <begin position="1"/>
        <end position="28"/>
    </location>
</feature>
<keyword evidence="4" id="KW-1185">Reference proteome</keyword>
<dbReference type="STRING" id="326424.FRAAL2214"/>
<dbReference type="KEGG" id="fal:FRAAL2214"/>
<reference evidence="3 4" key="1">
    <citation type="journal article" date="2007" name="Genome Res.">
        <title>Genome characteristics of facultatively symbiotic Frankia sp. strains reflect host range and host plant biogeography.</title>
        <authorList>
            <person name="Normand P."/>
            <person name="Lapierre P."/>
            <person name="Tisa L.S."/>
            <person name="Gogarten J.P."/>
            <person name="Alloisio N."/>
            <person name="Bagnarol E."/>
            <person name="Bassi C.A."/>
            <person name="Berry A.M."/>
            <person name="Bickhart D.M."/>
            <person name="Choisne N."/>
            <person name="Couloux A."/>
            <person name="Cournoyer B."/>
            <person name="Cruveiller S."/>
            <person name="Daubin V."/>
            <person name="Demange N."/>
            <person name="Francino M.P."/>
            <person name="Goltsman E."/>
            <person name="Huang Y."/>
            <person name="Kopp O.R."/>
            <person name="Labarre L."/>
            <person name="Lapidus A."/>
            <person name="Lavire C."/>
            <person name="Marechal J."/>
            <person name="Martinez M."/>
            <person name="Mastronunzio J.E."/>
            <person name="Mullin B.C."/>
            <person name="Niemann J."/>
            <person name="Pujic P."/>
            <person name="Rawnsley T."/>
            <person name="Rouy Z."/>
            <person name="Schenowitz C."/>
            <person name="Sellstedt A."/>
            <person name="Tavares F."/>
            <person name="Tomkins J.P."/>
            <person name="Vallenet D."/>
            <person name="Valverde C."/>
            <person name="Wall L.G."/>
            <person name="Wang Y."/>
            <person name="Medigue C."/>
            <person name="Benson D.R."/>
        </authorList>
    </citation>
    <scope>NUCLEOTIDE SEQUENCE [LARGE SCALE GENOMIC DNA]</scope>
    <source>
        <strain evidence="4">DSM 45986 / CECT 9034 / ACN14a</strain>
    </source>
</reference>
<feature type="transmembrane region" description="Helical" evidence="2">
    <location>
        <begin position="42"/>
        <end position="66"/>
    </location>
</feature>
<evidence type="ECO:0000256" key="2">
    <source>
        <dbReference type="SAM" id="Phobius"/>
    </source>
</evidence>
<dbReference type="Proteomes" id="UP000000657">
    <property type="component" value="Chromosome"/>
</dbReference>
<feature type="transmembrane region" description="Helical" evidence="2">
    <location>
        <begin position="91"/>
        <end position="110"/>
    </location>
</feature>